<keyword evidence="7 10" id="KW-0067">ATP-binding</keyword>
<evidence type="ECO:0000256" key="5">
    <source>
        <dbReference type="ARBA" id="ARBA00022806"/>
    </source>
</evidence>
<dbReference type="GO" id="GO:0009338">
    <property type="term" value="C:exodeoxyribonuclease V complex"/>
    <property type="evidence" value="ECO:0007669"/>
    <property type="project" value="InterPro"/>
</dbReference>
<dbReference type="AlphaFoldDB" id="A0A6L2ZRH5"/>
<dbReference type="Pfam" id="PF17946">
    <property type="entry name" value="RecC_C"/>
    <property type="match status" value="1"/>
</dbReference>
<dbReference type="GO" id="GO:0003678">
    <property type="term" value="F:DNA helicase activity"/>
    <property type="evidence" value="ECO:0007669"/>
    <property type="project" value="UniProtKB-UniRule"/>
</dbReference>
<dbReference type="PIRSF" id="PIRSF000980">
    <property type="entry name" value="RecC"/>
    <property type="match status" value="1"/>
</dbReference>
<sequence length="1128" mass="129922">MFTVYYSNQLDILKELMTALIKREPLADPFQQEIILVQSPGMAQWLQIQLAQQFNIAANIQFPLPATFIWDMFIKVLPGIPKESAFCKEAMSWKLMWLLPHLLNRPIFAPIKHYLNDDNNKQKIHQLSKRVADLFDQYLVYRPQWLKQWENGRLIDGLADIQQWQAPLWQELVKYTRELKQPEWHRANLYQGFIQRLYESETCPADLPKRVFICGISALPPIYLQALQALSKHIDIHLMFTNPCRYFWGDIQNYAFLAKLQSRRHRSAHRSHPSPSLPQTPSNATLFNAEDEKNLSNPLLASWGRLGRDHLYLLSQFDDIQEVHAFADVEPDNLLHAVQHDMLELEDHAVIGTTVETLSHSDQKRLLDPQDRSINIHVCHSPQREVEVLQDQLLALLATDPKLTVRDIIVMVADIDNYTPYIQAVFGNATHERYLPFAISDRKSSQVHPVLQAFITLLDLPQSRFTSEQVLMFLEVQALAKKFDINEEGLCRLRQWVKESGIRWGLDDDNVRQLSLPPTGQHTWRFGLTRMLLGYAMDSSAGDWQGILPYDDSSGLAAELVGKLAEMLMQFSVWREQLSHPRTLVEWSFLCRKLLDTFFESNDDNEEILASIEQQWQKIISYGVAAKYPDSVPITLLRDDLVAHFENERISQRFLAGSINFCTLMPMRSIPFNIVCLLGMNDGIYPRTVKPLGFDLMAKQIQKGDRSRRDDDRYLFLEALLSAGQQLYISYIGNSIQNNNTRYPSVLVSELLEYIAQSYRLPGDEKRCADESAQRVTEHILQRHTREPFAASNFFIGSEQQSYAAEWLPAAQGLGKAYPDFNQPLAVGALTEFTLDDLISFYRHPIRAFFQLRLGVNFIIEESELSNEEPFTLDNLARYQFNTLLLNALIEQKEMDQFFARSKAAGILPYGSFGEIYWQNQRDALMPLAQQIRQEKEQGYDFELDIDVGKAKLCGRINQVQTDGLLRWRPSTLTAVDGLLLWLEHLAYCLAGGQGESRIYGCKGTRWRFGALSQSDAQQYLKVLCSGYQQGMSQPLLLLHKSGWAWLQHCFNSKTGEICWDDKAQNQAKAKLLQMWQGNINKGISGEGENPYIQRVFRVMDEQYLQTILQETERYLLPLALHNIAESV</sequence>
<comment type="similarity">
    <text evidence="10">Belongs to the RecC family.</text>
</comment>
<comment type="function">
    <text evidence="10">A helicase/nuclease that prepares dsDNA breaks (DSB) for recombinational DNA repair. Binds to DSBs and unwinds DNA via a highly rapid and processive ATP-dependent bidirectional helicase activity. Unwinds dsDNA until it encounters a Chi (crossover hotspot instigator) sequence from the 3' direction. Cuts ssDNA a few nucleotides 3' to the Chi site. The properties and activities of the enzyme are changed at Chi. The Chi-altered holoenzyme produces a long 3'-ssDNA overhang and facilitates RecA-binding to the ssDNA for homologous DNA recombination and repair. Holoenzyme degrades any linearized DNA that is unable to undergo homologous recombination. In the holoenzyme this subunit recognizes the wild-type Chi sequence, and when added to isolated RecB increases its ATP-dependent helicase processivity.</text>
</comment>
<evidence type="ECO:0000256" key="3">
    <source>
        <dbReference type="ARBA" id="ARBA00022763"/>
    </source>
</evidence>
<dbReference type="NCBIfam" id="NF008289">
    <property type="entry name" value="PRK11069.1"/>
    <property type="match status" value="1"/>
</dbReference>
<dbReference type="Proteomes" id="UP000504714">
    <property type="component" value="Unassembled WGS sequence"/>
</dbReference>
<dbReference type="GO" id="GO:0005524">
    <property type="term" value="F:ATP binding"/>
    <property type="evidence" value="ECO:0007669"/>
    <property type="project" value="UniProtKB-UniRule"/>
</dbReference>
<dbReference type="Gene3D" id="3.40.50.10930">
    <property type="match status" value="1"/>
</dbReference>
<dbReference type="SUPFAM" id="SSF52980">
    <property type="entry name" value="Restriction endonuclease-like"/>
    <property type="match status" value="1"/>
</dbReference>
<evidence type="ECO:0000256" key="8">
    <source>
        <dbReference type="ARBA" id="ARBA00023125"/>
    </source>
</evidence>
<keyword evidence="6 10" id="KW-0269">Exonuclease</keyword>
<dbReference type="Pfam" id="PF04257">
    <property type="entry name" value="Exonuc_V_gamma"/>
    <property type="match status" value="1"/>
</dbReference>
<dbReference type="GO" id="GO:0000724">
    <property type="term" value="P:double-strand break repair via homologous recombination"/>
    <property type="evidence" value="ECO:0007669"/>
    <property type="project" value="UniProtKB-UniRule"/>
</dbReference>
<evidence type="ECO:0000256" key="4">
    <source>
        <dbReference type="ARBA" id="ARBA00022801"/>
    </source>
</evidence>
<comment type="subunit">
    <text evidence="10">Heterotrimer of RecB, RecC and RecD. All subunits contribute to DNA-binding.</text>
</comment>
<dbReference type="GO" id="GO:0008854">
    <property type="term" value="F:exodeoxyribonuclease V activity"/>
    <property type="evidence" value="ECO:0007669"/>
    <property type="project" value="InterPro"/>
</dbReference>
<keyword evidence="2 10" id="KW-0547">Nucleotide-binding</keyword>
<name>A0A6L2ZRH5_9ENTR</name>
<keyword evidence="8 10" id="KW-0238">DNA-binding</keyword>
<dbReference type="EMBL" id="BLXO01000005">
    <property type="protein sequence ID" value="GFN46821.1"/>
    <property type="molecule type" value="Genomic_DNA"/>
</dbReference>
<evidence type="ECO:0000256" key="9">
    <source>
        <dbReference type="ARBA" id="ARBA00023204"/>
    </source>
</evidence>
<dbReference type="Gene3D" id="1.10.10.160">
    <property type="match status" value="1"/>
</dbReference>
<dbReference type="FunFam" id="3.40.50.300:FF:001153">
    <property type="entry name" value="RecBCD enzyme subunit RecC"/>
    <property type="match status" value="1"/>
</dbReference>
<protein>
    <recommendedName>
        <fullName evidence="10">RecBCD enzyme subunit RecC</fullName>
    </recommendedName>
    <alternativeName>
        <fullName evidence="10">Exonuclease V subunit RecC</fullName>
        <shortName evidence="10">ExoV subunit RecC</shortName>
    </alternativeName>
    <alternativeName>
        <fullName evidence="10">Helicase/nuclease RecBCD subunit RecC</fullName>
    </alternativeName>
</protein>
<organism evidence="12 13">
    <name type="scientific">Candidatus Regiella insecticola</name>
    <dbReference type="NCBI Taxonomy" id="138073"/>
    <lineage>
        <taxon>Bacteria</taxon>
        <taxon>Pseudomonadati</taxon>
        <taxon>Pseudomonadota</taxon>
        <taxon>Gammaproteobacteria</taxon>
        <taxon>Enterobacterales</taxon>
        <taxon>Enterobacteriaceae</taxon>
        <taxon>aphid secondary symbionts</taxon>
        <taxon>Candidatus Regiella</taxon>
    </lineage>
</organism>
<evidence type="ECO:0000313" key="12">
    <source>
        <dbReference type="EMBL" id="GFN46821.1"/>
    </source>
</evidence>
<gene>
    <name evidence="10 12" type="primary">recC</name>
    <name evidence="12" type="ORF">RINTU1_25900</name>
</gene>
<dbReference type="PANTHER" id="PTHR30591">
    <property type="entry name" value="RECBCD ENZYME SUBUNIT RECC"/>
    <property type="match status" value="1"/>
</dbReference>
<dbReference type="HAMAP" id="MF_01486">
    <property type="entry name" value="RecC"/>
    <property type="match status" value="1"/>
</dbReference>
<dbReference type="NCBIfam" id="TIGR01450">
    <property type="entry name" value="recC"/>
    <property type="match status" value="1"/>
</dbReference>
<reference evidence="12 13" key="1">
    <citation type="submission" date="2020-06" db="EMBL/GenBank/DDBJ databases">
        <title>The genome sequence of Candidatus Regiella insecticola strain Tut.</title>
        <authorList>
            <person name="Nikoh N."/>
            <person name="Tsuchida T."/>
            <person name="Koga R."/>
            <person name="Oshima K."/>
            <person name="Hattori M."/>
            <person name="Fukatsu T."/>
        </authorList>
    </citation>
    <scope>NUCLEOTIDE SEQUENCE [LARGE SCALE GENOMIC DNA]</scope>
    <source>
        <strain evidence="12 13">Tut</strain>
    </source>
</reference>
<comment type="miscellaneous">
    <text evidence="10">In the RecBCD complex, RecB has a slow 3'-5' helicase, an exonuclease activity and loads RecA onto ssDNA, RecD has a fast 5'-3' helicase activity, while RecC stimulates the ATPase and processivity of the RecB helicase and contributes to recognition of the Chi site.</text>
</comment>
<evidence type="ECO:0000256" key="1">
    <source>
        <dbReference type="ARBA" id="ARBA00022722"/>
    </source>
</evidence>
<feature type="domain" description="RecC C-terminal" evidence="11">
    <location>
        <begin position="832"/>
        <end position="1050"/>
    </location>
</feature>
<accession>A0A6L2ZRH5</accession>
<keyword evidence="9 10" id="KW-0234">DNA repair</keyword>
<comment type="caution">
    <text evidence="12">The sequence shown here is derived from an EMBL/GenBank/DDBJ whole genome shotgun (WGS) entry which is preliminary data.</text>
</comment>
<dbReference type="Gene3D" id="1.10.10.990">
    <property type="match status" value="1"/>
</dbReference>
<keyword evidence="3 10" id="KW-0227">DNA damage</keyword>
<dbReference type="InterPro" id="IPR027417">
    <property type="entry name" value="P-loop_NTPase"/>
</dbReference>
<proteinExistence type="inferred from homology"/>
<evidence type="ECO:0000256" key="7">
    <source>
        <dbReference type="ARBA" id="ARBA00022840"/>
    </source>
</evidence>
<dbReference type="InterPro" id="IPR013986">
    <property type="entry name" value="DExx_box_DNA_helicase_dom_sf"/>
</dbReference>
<keyword evidence="5 10" id="KW-0347">Helicase</keyword>
<keyword evidence="1 10" id="KW-0540">Nuclease</keyword>
<evidence type="ECO:0000256" key="10">
    <source>
        <dbReference type="HAMAP-Rule" id="MF_01486"/>
    </source>
</evidence>
<evidence type="ECO:0000313" key="13">
    <source>
        <dbReference type="Proteomes" id="UP000504714"/>
    </source>
</evidence>
<keyword evidence="4 10" id="KW-0378">Hydrolase</keyword>
<evidence type="ECO:0000259" key="11">
    <source>
        <dbReference type="Pfam" id="PF17946"/>
    </source>
</evidence>
<dbReference type="SUPFAM" id="SSF52540">
    <property type="entry name" value="P-loop containing nucleoside triphosphate hydrolases"/>
    <property type="match status" value="2"/>
</dbReference>
<dbReference type="CDD" id="cd22353">
    <property type="entry name" value="RecC_C-like"/>
    <property type="match status" value="1"/>
</dbReference>
<dbReference type="GO" id="GO:0003677">
    <property type="term" value="F:DNA binding"/>
    <property type="evidence" value="ECO:0007669"/>
    <property type="project" value="UniProtKB-UniRule"/>
</dbReference>
<evidence type="ECO:0000256" key="2">
    <source>
        <dbReference type="ARBA" id="ARBA00022741"/>
    </source>
</evidence>
<dbReference type="RefSeq" id="WP_176488392.1">
    <property type="nucleotide sequence ID" value="NZ_BLXO01000005.1"/>
</dbReference>
<evidence type="ECO:0000256" key="6">
    <source>
        <dbReference type="ARBA" id="ARBA00022839"/>
    </source>
</evidence>
<dbReference type="PANTHER" id="PTHR30591:SF1">
    <property type="entry name" value="RECBCD ENZYME SUBUNIT RECC"/>
    <property type="match status" value="1"/>
</dbReference>
<dbReference type="InterPro" id="IPR011335">
    <property type="entry name" value="Restrct_endonuc-II-like"/>
</dbReference>
<dbReference type="Gene3D" id="3.40.50.300">
    <property type="entry name" value="P-loop containing nucleotide triphosphate hydrolases"/>
    <property type="match status" value="2"/>
</dbReference>
<dbReference type="InterPro" id="IPR006697">
    <property type="entry name" value="RecC"/>
</dbReference>
<dbReference type="InterPro" id="IPR041500">
    <property type="entry name" value="RecC_C"/>
</dbReference>